<proteinExistence type="predicted"/>
<dbReference type="EMBL" id="JANPWB010000002">
    <property type="protein sequence ID" value="KAJ1206437.1"/>
    <property type="molecule type" value="Genomic_DNA"/>
</dbReference>
<accession>A0AAV7VXX7</accession>
<comment type="caution">
    <text evidence="1">The sequence shown here is derived from an EMBL/GenBank/DDBJ whole genome shotgun (WGS) entry which is preliminary data.</text>
</comment>
<evidence type="ECO:0000313" key="1">
    <source>
        <dbReference type="EMBL" id="KAJ1206437.1"/>
    </source>
</evidence>
<dbReference type="Proteomes" id="UP001066276">
    <property type="component" value="Chromosome 1_2"/>
</dbReference>
<name>A0AAV7VXX7_PLEWA</name>
<organism evidence="1 2">
    <name type="scientific">Pleurodeles waltl</name>
    <name type="common">Iberian ribbed newt</name>
    <dbReference type="NCBI Taxonomy" id="8319"/>
    <lineage>
        <taxon>Eukaryota</taxon>
        <taxon>Metazoa</taxon>
        <taxon>Chordata</taxon>
        <taxon>Craniata</taxon>
        <taxon>Vertebrata</taxon>
        <taxon>Euteleostomi</taxon>
        <taxon>Amphibia</taxon>
        <taxon>Batrachia</taxon>
        <taxon>Caudata</taxon>
        <taxon>Salamandroidea</taxon>
        <taxon>Salamandridae</taxon>
        <taxon>Pleurodelinae</taxon>
        <taxon>Pleurodeles</taxon>
    </lineage>
</organism>
<reference evidence="1" key="1">
    <citation type="journal article" date="2022" name="bioRxiv">
        <title>Sequencing and chromosome-scale assembly of the giantPleurodeles waltlgenome.</title>
        <authorList>
            <person name="Brown T."/>
            <person name="Elewa A."/>
            <person name="Iarovenko S."/>
            <person name="Subramanian E."/>
            <person name="Araus A.J."/>
            <person name="Petzold A."/>
            <person name="Susuki M."/>
            <person name="Suzuki K.-i.T."/>
            <person name="Hayashi T."/>
            <person name="Toyoda A."/>
            <person name="Oliveira C."/>
            <person name="Osipova E."/>
            <person name="Leigh N.D."/>
            <person name="Simon A."/>
            <person name="Yun M.H."/>
        </authorList>
    </citation>
    <scope>NUCLEOTIDE SEQUENCE</scope>
    <source>
        <strain evidence="1">20211129_DDA</strain>
        <tissue evidence="1">Liver</tissue>
    </source>
</reference>
<evidence type="ECO:0000313" key="2">
    <source>
        <dbReference type="Proteomes" id="UP001066276"/>
    </source>
</evidence>
<sequence length="84" mass="9111">MTALRVPVYSLVFLACRYGLGQSEITVLKSTAHAQWKAQCTAVEPVPQAPNHRLTSRAGRRLVLLWASSPDHLPGKSSLIACAL</sequence>
<dbReference type="AlphaFoldDB" id="A0AAV7VXX7"/>
<evidence type="ECO:0008006" key="3">
    <source>
        <dbReference type="Google" id="ProtNLM"/>
    </source>
</evidence>
<protein>
    <recommendedName>
        <fullName evidence="3">Secreted protein</fullName>
    </recommendedName>
</protein>
<dbReference type="PROSITE" id="PS51257">
    <property type="entry name" value="PROKAR_LIPOPROTEIN"/>
    <property type="match status" value="1"/>
</dbReference>
<gene>
    <name evidence="1" type="ORF">NDU88_001842</name>
</gene>
<keyword evidence="2" id="KW-1185">Reference proteome</keyword>